<name>A0A0B8P5N5_9VIBR</name>
<accession>A0A0B8P5N5</accession>
<evidence type="ECO:0000313" key="1">
    <source>
        <dbReference type="EMBL" id="GAM58259.1"/>
    </source>
</evidence>
<dbReference type="EMBL" id="BBRZ01000080">
    <property type="protein sequence ID" value="GAM58259.1"/>
    <property type="molecule type" value="Genomic_DNA"/>
</dbReference>
<protein>
    <submittedName>
        <fullName evidence="1">Uncharacterized protein</fullName>
    </submittedName>
</protein>
<reference evidence="1 2" key="2">
    <citation type="submission" date="2015-01" db="EMBL/GenBank/DDBJ databases">
        <authorList>
            <consortium name="NBRP consortium"/>
            <person name="Sawabe T."/>
            <person name="Meirelles P."/>
            <person name="Feng G."/>
            <person name="Sayaka M."/>
            <person name="Hattori M."/>
            <person name="Ohkuma M."/>
        </authorList>
    </citation>
    <scope>NUCLEOTIDE SEQUENCE [LARGE SCALE GENOMIC DNA]</scope>
    <source>
        <strain evidence="2">JCM 19231</strain>
    </source>
</reference>
<sequence length="56" mass="6036">MNVCADITAGSFYTVAAPTLDEPESFKPNMAIFAASAPTWAVLPTDIPVYEKFPPM</sequence>
<comment type="caution">
    <text evidence="1">The sequence shown here is derived from an EMBL/GenBank/DDBJ whole genome shotgun (WGS) entry which is preliminary data.</text>
</comment>
<gene>
    <name evidence="1" type="ORF">JCM19231_2704</name>
</gene>
<proteinExistence type="predicted"/>
<dbReference type="Proteomes" id="UP000031671">
    <property type="component" value="Unassembled WGS sequence"/>
</dbReference>
<dbReference type="AlphaFoldDB" id="A0A0B8P5N5"/>
<organism evidence="1 2">
    <name type="scientific">Vibrio ishigakensis</name>
    <dbReference type="NCBI Taxonomy" id="1481914"/>
    <lineage>
        <taxon>Bacteria</taxon>
        <taxon>Pseudomonadati</taxon>
        <taxon>Pseudomonadota</taxon>
        <taxon>Gammaproteobacteria</taxon>
        <taxon>Vibrionales</taxon>
        <taxon>Vibrionaceae</taxon>
        <taxon>Vibrio</taxon>
    </lineage>
</organism>
<dbReference type="InterPro" id="IPR011057">
    <property type="entry name" value="Mss4-like_sf"/>
</dbReference>
<evidence type="ECO:0000313" key="2">
    <source>
        <dbReference type="Proteomes" id="UP000031671"/>
    </source>
</evidence>
<dbReference type="SUPFAM" id="SSF51316">
    <property type="entry name" value="Mss4-like"/>
    <property type="match status" value="1"/>
</dbReference>
<reference evidence="1 2" key="1">
    <citation type="submission" date="2015-01" db="EMBL/GenBank/DDBJ databases">
        <title>Vibrio sp. C1 JCM 19231 whole genome shotgun sequence.</title>
        <authorList>
            <person name="Sawabe T."/>
            <person name="Meirelles P."/>
            <person name="Feng G."/>
            <person name="Sayaka M."/>
            <person name="Hattori M."/>
            <person name="Ohkuma M."/>
        </authorList>
    </citation>
    <scope>NUCLEOTIDE SEQUENCE [LARGE SCALE GENOMIC DNA]</scope>
    <source>
        <strain evidence="2">JCM 19231</strain>
    </source>
</reference>
<keyword evidence="2" id="KW-1185">Reference proteome</keyword>